<dbReference type="AlphaFoldDB" id="A0A0S8JAF7"/>
<sequence length="562" mass="62302">MGLEPERIEMRYFHVEGTFRLHITGIVLLAVLLSSALPLRAAAARVEEDWTVYGDLRYVHSIAIAPDYVYFGTGGGLARFNRLKEQWETPASTPQGLPDLHIVLIGIDPLARTVWTCTPSGIYLYDPAFESFSSVETPFSTGNAHSIGFEEESVWIIIDRTARRYGREDRTWTRGGAPPSDLIWFGAAGSVSLDDPAYSFVSPLHFRDYDLNTFPLSAAARDGDELWVGSLGYGVSRYSVLMLDREHWLLGPAGIDITALARDGGTIWMAGSGSIGLTVTSWETERGAWEDLPQPMPGEGSDLRATSLLAERRYLWLGTDQGLFAYDMDKGRWKRRLLPGRGRDAAVYGLSVRGDTLWAATEAGPAWMSIKNWGSALLPIADSTGAQVSDQATFDVAVEGGYLWFASDRGIYLYDLEEGKWRLLDNPPGLLSHDAIRIMPDPETGEILFATRHGVAVYDRDESTWVEALAPGGLTGQILAAAADRTSIWCGTRHELLRFDRGTTSWETFPTDEWLPRGTIQAISSDGDYLWCGTPAGLARFDFERPISRDWRGHDSTESDRQ</sequence>
<comment type="caution">
    <text evidence="1">The sequence shown here is derived from an EMBL/GenBank/DDBJ whole genome shotgun (WGS) entry which is preliminary data.</text>
</comment>
<accession>A0A0S8JAF7</accession>
<dbReference type="EMBL" id="LJVA01000186">
    <property type="protein sequence ID" value="KPL05789.1"/>
    <property type="molecule type" value="Genomic_DNA"/>
</dbReference>
<dbReference type="Proteomes" id="UP000051035">
    <property type="component" value="Unassembled WGS sequence"/>
</dbReference>
<organism evidence="1 2">
    <name type="scientific">candidate division TA06 bacterium SM1_40</name>
    <dbReference type="NCBI Taxonomy" id="1703773"/>
    <lineage>
        <taxon>Bacteria</taxon>
        <taxon>Bacteria division TA06</taxon>
    </lineage>
</organism>
<dbReference type="Gene3D" id="2.130.10.10">
    <property type="entry name" value="YVTN repeat-like/Quinoprotein amine dehydrogenase"/>
    <property type="match status" value="3"/>
</dbReference>
<gene>
    <name evidence="1" type="ORF">AMJ71_10960</name>
</gene>
<evidence type="ECO:0008006" key="3">
    <source>
        <dbReference type="Google" id="ProtNLM"/>
    </source>
</evidence>
<dbReference type="InterPro" id="IPR011047">
    <property type="entry name" value="Quinoprotein_ADH-like_sf"/>
</dbReference>
<dbReference type="SUPFAM" id="SSF50998">
    <property type="entry name" value="Quinoprotein alcohol dehydrogenase-like"/>
    <property type="match status" value="1"/>
</dbReference>
<proteinExistence type="predicted"/>
<name>A0A0S8JAF7_UNCT6</name>
<protein>
    <recommendedName>
        <fullName evidence="3">Two component regulator propeller</fullName>
    </recommendedName>
</protein>
<dbReference type="SUPFAM" id="SSF63829">
    <property type="entry name" value="Calcium-dependent phosphotriesterase"/>
    <property type="match status" value="1"/>
</dbReference>
<reference evidence="1 2" key="1">
    <citation type="journal article" date="2015" name="Microbiome">
        <title>Genomic resolution of linkages in carbon, nitrogen, and sulfur cycling among widespread estuary sediment bacteria.</title>
        <authorList>
            <person name="Baker B.J."/>
            <person name="Lazar C.S."/>
            <person name="Teske A.P."/>
            <person name="Dick G.J."/>
        </authorList>
    </citation>
    <scope>NUCLEOTIDE SEQUENCE [LARGE SCALE GENOMIC DNA]</scope>
    <source>
        <strain evidence="1">SM1_40</strain>
    </source>
</reference>
<evidence type="ECO:0000313" key="2">
    <source>
        <dbReference type="Proteomes" id="UP000051035"/>
    </source>
</evidence>
<dbReference type="InterPro" id="IPR015943">
    <property type="entry name" value="WD40/YVTN_repeat-like_dom_sf"/>
</dbReference>
<evidence type="ECO:0000313" key="1">
    <source>
        <dbReference type="EMBL" id="KPL05789.1"/>
    </source>
</evidence>